<accession>A0ABU0ZSH0</accession>
<feature type="transmembrane region" description="Helical" evidence="1">
    <location>
        <begin position="252"/>
        <end position="278"/>
    </location>
</feature>
<evidence type="ECO:0000313" key="3">
    <source>
        <dbReference type="EMBL" id="MDQ7909908.1"/>
    </source>
</evidence>
<feature type="transmembrane region" description="Helical" evidence="1">
    <location>
        <begin position="412"/>
        <end position="440"/>
    </location>
</feature>
<feature type="transmembrane region" description="Helical" evidence="1">
    <location>
        <begin position="109"/>
        <end position="135"/>
    </location>
</feature>
<protein>
    <submittedName>
        <fullName evidence="3">Tripartite tricarboxylate transporter permease</fullName>
    </submittedName>
</protein>
<feature type="transmembrane region" description="Helical" evidence="1">
    <location>
        <begin position="170"/>
        <end position="187"/>
    </location>
</feature>
<feature type="transmembrane region" description="Helical" evidence="1">
    <location>
        <begin position="20"/>
        <end position="39"/>
    </location>
</feature>
<proteinExistence type="predicted"/>
<comment type="caution">
    <text evidence="3">The sequence shown here is derived from an EMBL/GenBank/DDBJ whole genome shotgun (WGS) entry which is preliminary data.</text>
</comment>
<evidence type="ECO:0000313" key="4">
    <source>
        <dbReference type="Proteomes" id="UP001230908"/>
    </source>
</evidence>
<dbReference type="RefSeq" id="WP_308717162.1">
    <property type="nucleotide sequence ID" value="NZ_JAVHUY010000048.1"/>
</dbReference>
<sequence length="500" mass="51698">MAQFLDMLGGIAAAAKPEYLLYALIGALLGTLVGVLPGLGPASAVAILFPLTAVLPPTGAIIALAGIWYGAMYGGSTTAILLNIPGEVSSVTTAIDGYQMTRQGRAGPALAMAAITSFLAGTVGVVLLSFAGPAIATAALRFGPPEYLALTVLSLTAVISLAGPKLGRGIVMALAGLLLAGVGFDPISSAQRLVFDVPQLLGGFDAVAIMIGLFGISEVLSSVGAGLAKIYSGRLGRLWPRRDDFVRGGKAGIRGTAVGFALGLLPGMQASVASFLSYDVEKRVAKRPERFGKGAIEGVAGPEAANNAAAMAGFIPMLSLGIPTSATTALLLAALVVYGFQAGPLLFTQHADFTWTVIGSMYIGNLMLLVLNLPLVGLWARVARIPYRVMGPVILVICVIGAYAIRGQMFDVWVALAFGVFGVALKHFGWPTIPFVLGLVLGPLLERGLRQSLSISAGDWSIFVTRPISATVLALAAATTAVTVLWRRRLSRKGITALEE</sequence>
<keyword evidence="1" id="KW-0472">Membrane</keyword>
<reference evidence="3 4" key="1">
    <citation type="submission" date="2023-08" db="EMBL/GenBank/DDBJ databases">
        <title>Phytohabitans sansha sp. nov., isolated from marine sediment.</title>
        <authorList>
            <person name="Zhao Y."/>
            <person name="Yi K."/>
        </authorList>
    </citation>
    <scope>NUCLEOTIDE SEQUENCE [LARGE SCALE GENOMIC DNA]</scope>
    <source>
        <strain evidence="3 4">ZYX-F-186</strain>
    </source>
</reference>
<feature type="transmembrane region" description="Helical" evidence="1">
    <location>
        <begin position="353"/>
        <end position="379"/>
    </location>
</feature>
<evidence type="ECO:0000259" key="2">
    <source>
        <dbReference type="Pfam" id="PF01970"/>
    </source>
</evidence>
<dbReference type="Proteomes" id="UP001230908">
    <property type="component" value="Unassembled WGS sequence"/>
</dbReference>
<evidence type="ECO:0000256" key="1">
    <source>
        <dbReference type="SAM" id="Phobius"/>
    </source>
</evidence>
<feature type="domain" description="DUF112" evidence="2">
    <location>
        <begin position="20"/>
        <end position="437"/>
    </location>
</feature>
<feature type="transmembrane region" description="Helical" evidence="1">
    <location>
        <begin position="207"/>
        <end position="231"/>
    </location>
</feature>
<keyword evidence="1" id="KW-0812">Transmembrane</keyword>
<keyword evidence="4" id="KW-1185">Reference proteome</keyword>
<feature type="transmembrane region" description="Helical" evidence="1">
    <location>
        <begin position="45"/>
        <end position="69"/>
    </location>
</feature>
<dbReference type="EMBL" id="JAVHUY010000048">
    <property type="protein sequence ID" value="MDQ7909908.1"/>
    <property type="molecule type" value="Genomic_DNA"/>
</dbReference>
<dbReference type="PANTHER" id="PTHR35342">
    <property type="entry name" value="TRICARBOXYLIC TRANSPORT PROTEIN"/>
    <property type="match status" value="1"/>
</dbReference>
<dbReference type="Pfam" id="PF01970">
    <property type="entry name" value="TctA"/>
    <property type="match status" value="1"/>
</dbReference>
<gene>
    <name evidence="3" type="ORF">RB614_35965</name>
</gene>
<feature type="transmembrane region" description="Helical" evidence="1">
    <location>
        <begin position="385"/>
        <end position="405"/>
    </location>
</feature>
<name>A0ABU0ZSH0_9ACTN</name>
<feature type="transmembrane region" description="Helical" evidence="1">
    <location>
        <begin position="147"/>
        <end position="163"/>
    </location>
</feature>
<feature type="transmembrane region" description="Helical" evidence="1">
    <location>
        <begin position="460"/>
        <end position="486"/>
    </location>
</feature>
<feature type="transmembrane region" description="Helical" evidence="1">
    <location>
        <begin position="320"/>
        <end position="341"/>
    </location>
</feature>
<dbReference type="PANTHER" id="PTHR35342:SF5">
    <property type="entry name" value="TRICARBOXYLIC TRANSPORT PROTEIN"/>
    <property type="match status" value="1"/>
</dbReference>
<organism evidence="3 4">
    <name type="scientific">Phytohabitans maris</name>
    <dbReference type="NCBI Taxonomy" id="3071409"/>
    <lineage>
        <taxon>Bacteria</taxon>
        <taxon>Bacillati</taxon>
        <taxon>Actinomycetota</taxon>
        <taxon>Actinomycetes</taxon>
        <taxon>Micromonosporales</taxon>
        <taxon>Micromonosporaceae</taxon>
    </lineage>
</organism>
<keyword evidence="1" id="KW-1133">Transmembrane helix</keyword>
<dbReference type="InterPro" id="IPR002823">
    <property type="entry name" value="DUF112_TM"/>
</dbReference>